<reference evidence="2 3" key="1">
    <citation type="submission" date="2018-03" db="EMBL/GenBank/DDBJ databases">
        <title>Genome sequencing of Melaminivora sp.</title>
        <authorList>
            <person name="Kim S.-J."/>
            <person name="Heo J."/>
            <person name="Ahn J.-H."/>
            <person name="Kwon S.-W."/>
        </authorList>
    </citation>
    <scope>NUCLEOTIDE SEQUENCE [LARGE SCALE GENOMIC DNA]</scope>
    <source>
        <strain evidence="2 3">SC2-9</strain>
    </source>
</reference>
<dbReference type="RefSeq" id="WP_106685481.1">
    <property type="nucleotide sequence ID" value="NZ_CP027667.1"/>
</dbReference>
<dbReference type="Proteomes" id="UP000237925">
    <property type="component" value="Chromosome"/>
</dbReference>
<dbReference type="EMBL" id="CP027667">
    <property type="protein sequence ID" value="AVO51094.1"/>
    <property type="molecule type" value="Genomic_DNA"/>
</dbReference>
<dbReference type="PANTHER" id="PTHR30411:SF1">
    <property type="entry name" value="CYTOPLASMIC PROTEIN"/>
    <property type="match status" value="1"/>
</dbReference>
<dbReference type="GO" id="GO:0002161">
    <property type="term" value="F:aminoacyl-tRNA deacylase activity"/>
    <property type="evidence" value="ECO:0007669"/>
    <property type="project" value="InterPro"/>
</dbReference>
<dbReference type="OrthoDB" id="8536235at2"/>
<dbReference type="AlphaFoldDB" id="A0A2R3QH66"/>
<evidence type="ECO:0000313" key="3">
    <source>
        <dbReference type="Proteomes" id="UP000237925"/>
    </source>
</evidence>
<dbReference type="SUPFAM" id="SSF55826">
    <property type="entry name" value="YbaK/ProRS associated domain"/>
    <property type="match status" value="1"/>
</dbReference>
<protein>
    <submittedName>
        <fullName evidence="2">Cys-tRNA(Pro)/cys-tRNA(Cys) deacylase</fullName>
    </submittedName>
</protein>
<dbReference type="Gene3D" id="3.90.960.10">
    <property type="entry name" value="YbaK/aminoacyl-tRNA synthetase-associated domain"/>
    <property type="match status" value="1"/>
</dbReference>
<sequence length="166" mass="17459">MASDTQTLPEGVQRVAAVLASAGHPHAPRMLDDAARTAQQAADALGIELGQIAKSIIFRRKSDDAAVLVVTSGDRRVDERKVDALVGKTGRADAEFVKAATGFSIGGVSPVGHARAPVTLIDRELLRFDVIWAAAGHPHGVFRLHPQDLVRLTGAPVADVVQASHP</sequence>
<organism evidence="2 3">
    <name type="scientific">Melaminivora suipulveris</name>
    <dbReference type="NCBI Taxonomy" id="2109913"/>
    <lineage>
        <taxon>Bacteria</taxon>
        <taxon>Pseudomonadati</taxon>
        <taxon>Pseudomonadota</taxon>
        <taxon>Betaproteobacteria</taxon>
        <taxon>Burkholderiales</taxon>
        <taxon>Comamonadaceae</taxon>
        <taxon>Melaminivora</taxon>
    </lineage>
</organism>
<dbReference type="CDD" id="cd04333">
    <property type="entry name" value="ProX_deacylase"/>
    <property type="match status" value="1"/>
</dbReference>
<dbReference type="InterPro" id="IPR036754">
    <property type="entry name" value="YbaK/aa-tRNA-synt-asso_dom_sf"/>
</dbReference>
<dbReference type="PANTHER" id="PTHR30411">
    <property type="entry name" value="CYTOPLASMIC PROTEIN"/>
    <property type="match status" value="1"/>
</dbReference>
<gene>
    <name evidence="2" type="ORF">C6568_11515</name>
</gene>
<accession>A0A2R3QH66</accession>
<dbReference type="KEGG" id="mela:C6568_11515"/>
<evidence type="ECO:0000259" key="1">
    <source>
        <dbReference type="Pfam" id="PF04073"/>
    </source>
</evidence>
<dbReference type="Pfam" id="PF04073">
    <property type="entry name" value="tRNA_edit"/>
    <property type="match status" value="1"/>
</dbReference>
<proteinExistence type="predicted"/>
<feature type="domain" description="YbaK/aminoacyl-tRNA synthetase-associated" evidence="1">
    <location>
        <begin position="34"/>
        <end position="152"/>
    </location>
</feature>
<evidence type="ECO:0000313" key="2">
    <source>
        <dbReference type="EMBL" id="AVO51094.1"/>
    </source>
</evidence>
<name>A0A2R3QH66_9BURK</name>
<keyword evidence="3" id="KW-1185">Reference proteome</keyword>
<dbReference type="InterPro" id="IPR007214">
    <property type="entry name" value="YbaK/aa-tRNA-synth-assoc-dom"/>
</dbReference>